<sequence length="330" mass="35343">MVLGVPRESVSMLVSGLLGVAEVEGGPTREQVVVIGAIAGHLWKVDVAALAGLAGAEPSVVAEDLTDEHLRRRFVQLAIVVAFCRHPNVPEQVARLEAYAGAVGIHGDELDVMHSWINKTTEDASRDFIRTYDGYVPLLSESVAPVRNDGDVLPEVEALRALPKGTLGSAFLGFYERNGFHLPGPHTPEPAYYISHDMNHVIAGYEPSGPGEIALGAFKLAMSDTDANWMAFMANLLIHEAGLLKHGSSSQFIPYGGDIYRDADGQGVLHLDGAADMLGEALERGAAVRRDFSQIDHLAMAHRQLADIRLEFGVRPRSDGKDGGLGIGLG</sequence>
<organism evidence="1">
    <name type="scientific">freshwater metagenome</name>
    <dbReference type="NCBI Taxonomy" id="449393"/>
    <lineage>
        <taxon>unclassified sequences</taxon>
        <taxon>metagenomes</taxon>
        <taxon>ecological metagenomes</taxon>
    </lineage>
</organism>
<accession>A0A6J7JZK3</accession>
<evidence type="ECO:0000313" key="1">
    <source>
        <dbReference type="EMBL" id="CAB4948221.1"/>
    </source>
</evidence>
<protein>
    <submittedName>
        <fullName evidence="1">Unannotated protein</fullName>
    </submittedName>
</protein>
<proteinExistence type="predicted"/>
<gene>
    <name evidence="1" type="ORF">UFOPK3773_01255</name>
</gene>
<reference evidence="1" key="1">
    <citation type="submission" date="2020-05" db="EMBL/GenBank/DDBJ databases">
        <authorList>
            <person name="Chiriac C."/>
            <person name="Salcher M."/>
            <person name="Ghai R."/>
            <person name="Kavagutti S V."/>
        </authorList>
    </citation>
    <scope>NUCLEOTIDE SEQUENCE</scope>
</reference>
<dbReference type="AlphaFoldDB" id="A0A6J7JZK3"/>
<dbReference type="EMBL" id="CAFBNF010000141">
    <property type="protein sequence ID" value="CAB4948221.1"/>
    <property type="molecule type" value="Genomic_DNA"/>
</dbReference>
<name>A0A6J7JZK3_9ZZZZ</name>